<dbReference type="RefSeq" id="WP_003460053.1">
    <property type="nucleotide sequence ID" value="NC_008261.1"/>
</dbReference>
<organism evidence="1 2">
    <name type="scientific">Clostridium perfringens (strain ATCC 13124 / DSM 756 / JCM 1290 / NCIMB 6125 / NCTC 8237 / Type A)</name>
    <dbReference type="NCBI Taxonomy" id="195103"/>
    <lineage>
        <taxon>Bacteria</taxon>
        <taxon>Bacillati</taxon>
        <taxon>Bacillota</taxon>
        <taxon>Clostridia</taxon>
        <taxon>Eubacteriales</taxon>
        <taxon>Clostridiaceae</taxon>
        <taxon>Clostridium</taxon>
    </lineage>
</organism>
<dbReference type="Gene3D" id="1.10.3680.10">
    <property type="entry name" value="TerB-like"/>
    <property type="match status" value="1"/>
</dbReference>
<name>A0A0H2YUF5_CLOP1</name>
<dbReference type="HOGENOM" id="CLU_148532_0_0_9"/>
<dbReference type="Proteomes" id="UP000001823">
    <property type="component" value="Chromosome"/>
</dbReference>
<dbReference type="AlphaFoldDB" id="A0A0H2YUF5"/>
<dbReference type="EMBL" id="CP000246">
    <property type="protein sequence ID" value="ABG84690.1"/>
    <property type="molecule type" value="Genomic_DNA"/>
</dbReference>
<dbReference type="InterPro" id="IPR029024">
    <property type="entry name" value="TerB-like"/>
</dbReference>
<dbReference type="SUPFAM" id="SSF158682">
    <property type="entry name" value="TerB-like"/>
    <property type="match status" value="1"/>
</dbReference>
<dbReference type="STRING" id="195103.CPF_1627"/>
<accession>A0A0H2YUF5</accession>
<protein>
    <recommendedName>
        <fullName evidence="3">Tellurite resistance protein TerB</fullName>
    </recommendedName>
</protein>
<sequence>MFLKELNKEQGLAFINLVTEFALADENIKKEEEDLIRIYLKELDLEEEKLGNLSYEESVETIKNSSEKVKNIVYFELVRIGLVDEDCDIEEVDFLEKISKDLNISRAKKIQVANCFYNFSEKDGEEKLEEMAKDIIG</sequence>
<proteinExistence type="predicted"/>
<evidence type="ECO:0000313" key="2">
    <source>
        <dbReference type="Proteomes" id="UP000001823"/>
    </source>
</evidence>
<reference evidence="1 2" key="1">
    <citation type="journal article" date="2006" name="Genome Res.">
        <title>Skewed genomic variability in strains of the toxigenic bacterial pathogen, Clostridium perfringens.</title>
        <authorList>
            <person name="Myers G.S."/>
            <person name="Rasko D.A."/>
            <person name="Cheung J.K."/>
            <person name="Ravel J."/>
            <person name="Seshadri R."/>
            <person name="Deboy R.T."/>
            <person name="Ren Q."/>
            <person name="Varga J."/>
            <person name="Awad M.M."/>
            <person name="Brinkac L.M."/>
            <person name="Daugherty S.C."/>
            <person name="Haft D.H."/>
            <person name="Dodson R.J."/>
            <person name="Madupu R."/>
            <person name="Nelson W.C."/>
            <person name="Rosovitz M.J."/>
            <person name="Sullivan S.A."/>
            <person name="Khouri H."/>
            <person name="Dimitrov G.I."/>
            <person name="Watkins K.L."/>
            <person name="Mulligan S."/>
            <person name="Benton J."/>
            <person name="Radune D."/>
            <person name="Fisher D.J."/>
            <person name="Atkins H.S."/>
            <person name="Hiscox T."/>
            <person name="Jost B.H."/>
            <person name="Billington S.J."/>
            <person name="Songer J.G."/>
            <person name="McClane B.A."/>
            <person name="Titball R.W."/>
            <person name="Rood J.I."/>
            <person name="Melville S.B."/>
            <person name="Paulsen I.T."/>
        </authorList>
    </citation>
    <scope>NUCLEOTIDE SEQUENCE [LARGE SCALE GENOMIC DNA]</scope>
    <source>
        <strain evidence="2">ATCC 13124 / DSM 756 / JCM 1290 / NCIMB 6125 / NCTC 8237 / S 107 / Type A</strain>
    </source>
</reference>
<evidence type="ECO:0000313" key="1">
    <source>
        <dbReference type="EMBL" id="ABG84690.1"/>
    </source>
</evidence>
<dbReference type="GeneID" id="93002084"/>
<evidence type="ECO:0008006" key="3">
    <source>
        <dbReference type="Google" id="ProtNLM"/>
    </source>
</evidence>
<keyword evidence="2" id="KW-1185">Reference proteome</keyword>
<dbReference type="eggNOG" id="ENOG5033EAM">
    <property type="taxonomic scope" value="Bacteria"/>
</dbReference>
<gene>
    <name evidence="1" type="ordered locus">CPF_1627</name>
</gene>
<dbReference type="KEGG" id="cpf:CPF_1627"/>
<dbReference type="PaxDb" id="195103-CPF_1627"/>